<dbReference type="AlphaFoldDB" id="A0A4U5PAK2"/>
<organism evidence="2 3">
    <name type="scientific">Steinernema carpocapsae</name>
    <name type="common">Entomopathogenic nematode</name>
    <dbReference type="NCBI Taxonomy" id="34508"/>
    <lineage>
        <taxon>Eukaryota</taxon>
        <taxon>Metazoa</taxon>
        <taxon>Ecdysozoa</taxon>
        <taxon>Nematoda</taxon>
        <taxon>Chromadorea</taxon>
        <taxon>Rhabditida</taxon>
        <taxon>Tylenchina</taxon>
        <taxon>Panagrolaimomorpha</taxon>
        <taxon>Strongyloidoidea</taxon>
        <taxon>Steinernematidae</taxon>
        <taxon>Steinernema</taxon>
    </lineage>
</organism>
<gene>
    <name evidence="2" type="ORF">L596_007517</name>
</gene>
<keyword evidence="3" id="KW-1185">Reference proteome</keyword>
<reference evidence="2 3" key="2">
    <citation type="journal article" date="2019" name="G3 (Bethesda)">
        <title>Hybrid Assembly of the Genome of the Entomopathogenic Nematode Steinernema carpocapsae Identifies the X-Chromosome.</title>
        <authorList>
            <person name="Serra L."/>
            <person name="Macchietto M."/>
            <person name="Macias-Munoz A."/>
            <person name="McGill C.J."/>
            <person name="Rodriguez I.M."/>
            <person name="Rodriguez B."/>
            <person name="Murad R."/>
            <person name="Mortazavi A."/>
        </authorList>
    </citation>
    <scope>NUCLEOTIDE SEQUENCE [LARGE SCALE GENOMIC DNA]</scope>
    <source>
        <strain evidence="2 3">ALL</strain>
    </source>
</reference>
<sequence>MDLPIRFQDLPSEVLQHICVQLDSVDDVLNLQNVHPRIERAIDFTFWRLPRVLRLGFEFPKRPGQSTIRLQADNDHFELPNDVETLRVVLDRCSRINELCLAPYIQLSHRDQKYALDLLRKSGIRLKRITASFEEPSNSVRDPDALWPNFSIRKRICSLVSSQRCSLQNLLFKFSPDKFVCFERNSSKLNLSVHIAFQSEVNVFVQALYPIITAFHHHSACPRSVSIIIDVEDSRAHLALQDAIHSIPHPHRDGIRDLRIHLPHIASQDAVQAVVNSFESYLCQLGGLRSLSWFLSNAEQLKSCFPKVNALNSSRFSTFVSTPNAQIPMGNAPIISHLPNLIECL</sequence>
<evidence type="ECO:0000313" key="2">
    <source>
        <dbReference type="EMBL" id="TKR92974.1"/>
    </source>
</evidence>
<dbReference type="EMBL" id="AZBU02000002">
    <property type="protein sequence ID" value="TKR92974.1"/>
    <property type="molecule type" value="Genomic_DNA"/>
</dbReference>
<evidence type="ECO:0000313" key="3">
    <source>
        <dbReference type="Proteomes" id="UP000298663"/>
    </source>
</evidence>
<accession>A0A4U5PAK2</accession>
<evidence type="ECO:0000259" key="1">
    <source>
        <dbReference type="PROSITE" id="PS50181"/>
    </source>
</evidence>
<protein>
    <recommendedName>
        <fullName evidence="1">F-box domain-containing protein</fullName>
    </recommendedName>
</protein>
<reference evidence="2 3" key="1">
    <citation type="journal article" date="2015" name="Genome Biol.">
        <title>Comparative genomics of Steinernema reveals deeply conserved gene regulatory networks.</title>
        <authorList>
            <person name="Dillman A.R."/>
            <person name="Macchietto M."/>
            <person name="Porter C.F."/>
            <person name="Rogers A."/>
            <person name="Williams B."/>
            <person name="Antoshechkin I."/>
            <person name="Lee M.M."/>
            <person name="Goodwin Z."/>
            <person name="Lu X."/>
            <person name="Lewis E.E."/>
            <person name="Goodrich-Blair H."/>
            <person name="Stock S.P."/>
            <person name="Adams B.J."/>
            <person name="Sternberg P.W."/>
            <person name="Mortazavi A."/>
        </authorList>
    </citation>
    <scope>NUCLEOTIDE SEQUENCE [LARGE SCALE GENOMIC DNA]</scope>
    <source>
        <strain evidence="2 3">ALL</strain>
    </source>
</reference>
<dbReference type="PROSITE" id="PS50181">
    <property type="entry name" value="FBOX"/>
    <property type="match status" value="1"/>
</dbReference>
<feature type="domain" description="F-box" evidence="1">
    <location>
        <begin position="4"/>
        <end position="49"/>
    </location>
</feature>
<comment type="caution">
    <text evidence="2">The sequence shown here is derived from an EMBL/GenBank/DDBJ whole genome shotgun (WGS) entry which is preliminary data.</text>
</comment>
<dbReference type="OrthoDB" id="10389925at2759"/>
<dbReference type="Proteomes" id="UP000298663">
    <property type="component" value="Unassembled WGS sequence"/>
</dbReference>
<name>A0A4U5PAK2_STECR</name>
<proteinExistence type="predicted"/>
<dbReference type="InterPro" id="IPR001810">
    <property type="entry name" value="F-box_dom"/>
</dbReference>